<evidence type="ECO:0000313" key="2">
    <source>
        <dbReference type="Proteomes" id="UP000711614"/>
    </source>
</evidence>
<name>A0ABS4YYY9_9MICC</name>
<proteinExistence type="predicted"/>
<sequence>MGSDNEGTFGGGAATTAVARLVLAADAYPDFDPVTRTVMVLPRSAEPKVIVEAVAPEIAAPDLYH</sequence>
<dbReference type="RefSeq" id="WP_209681669.1">
    <property type="nucleotide sequence ID" value="NZ_JAGIOI010000001.1"/>
</dbReference>
<keyword evidence="2" id="KW-1185">Reference proteome</keyword>
<dbReference type="EMBL" id="JAGIOI010000001">
    <property type="protein sequence ID" value="MBP2414016.1"/>
    <property type="molecule type" value="Genomic_DNA"/>
</dbReference>
<dbReference type="Proteomes" id="UP000711614">
    <property type="component" value="Unassembled WGS sequence"/>
</dbReference>
<comment type="caution">
    <text evidence="1">The sequence shown here is derived from an EMBL/GenBank/DDBJ whole genome shotgun (WGS) entry which is preliminary data.</text>
</comment>
<evidence type="ECO:0000313" key="1">
    <source>
        <dbReference type="EMBL" id="MBP2414016.1"/>
    </source>
</evidence>
<protein>
    <submittedName>
        <fullName evidence="1">Uncharacterized protein</fullName>
    </submittedName>
</protein>
<gene>
    <name evidence="1" type="ORF">JOF48_002815</name>
</gene>
<accession>A0ABS4YYY9</accession>
<organism evidence="1 2">
    <name type="scientific">Arthrobacter stackebrandtii</name>
    <dbReference type="NCBI Taxonomy" id="272161"/>
    <lineage>
        <taxon>Bacteria</taxon>
        <taxon>Bacillati</taxon>
        <taxon>Actinomycetota</taxon>
        <taxon>Actinomycetes</taxon>
        <taxon>Micrococcales</taxon>
        <taxon>Micrococcaceae</taxon>
        <taxon>Arthrobacter</taxon>
    </lineage>
</organism>
<reference evidence="1 2" key="1">
    <citation type="submission" date="2021-03" db="EMBL/GenBank/DDBJ databases">
        <title>Sequencing the genomes of 1000 actinobacteria strains.</title>
        <authorList>
            <person name="Klenk H.-P."/>
        </authorList>
    </citation>
    <scope>NUCLEOTIDE SEQUENCE [LARGE SCALE GENOMIC DNA]</scope>
    <source>
        <strain evidence="1 2">DSM 16005</strain>
    </source>
</reference>